<evidence type="ECO:0000313" key="2">
    <source>
        <dbReference type="Proteomes" id="UP000548423"/>
    </source>
</evidence>
<dbReference type="InterPro" id="IPR023203">
    <property type="entry name" value="TTHA0068_sf"/>
</dbReference>
<reference evidence="2" key="1">
    <citation type="submission" date="2020-07" db="EMBL/GenBank/DDBJ databases">
        <authorList>
            <person name="Partida-Martinez L."/>
            <person name="Huntemann M."/>
            <person name="Clum A."/>
            <person name="Wang J."/>
            <person name="Palaniappan K."/>
            <person name="Ritter S."/>
            <person name="Chen I.-M."/>
            <person name="Stamatis D."/>
            <person name="Reddy T."/>
            <person name="O'Malley R."/>
            <person name="Daum C."/>
            <person name="Shapiro N."/>
            <person name="Ivanova N."/>
            <person name="Kyrpides N."/>
            <person name="Woyke T."/>
        </authorList>
    </citation>
    <scope>NUCLEOTIDE SEQUENCE [LARGE SCALE GENOMIC DNA]</scope>
    <source>
        <strain evidence="2">AT2.8</strain>
    </source>
</reference>
<dbReference type="InterPro" id="IPR005500">
    <property type="entry name" value="DUF309"/>
</dbReference>
<dbReference type="Gene3D" id="1.10.3450.10">
    <property type="entry name" value="TTHA0068-like"/>
    <property type="match status" value="1"/>
</dbReference>
<name>A0A852TBQ5_9BACI</name>
<organism evidence="1 2">
    <name type="scientific">Neobacillus niacini</name>
    <dbReference type="NCBI Taxonomy" id="86668"/>
    <lineage>
        <taxon>Bacteria</taxon>
        <taxon>Bacillati</taxon>
        <taxon>Bacillota</taxon>
        <taxon>Bacilli</taxon>
        <taxon>Bacillales</taxon>
        <taxon>Bacillaceae</taxon>
        <taxon>Neobacillus</taxon>
    </lineage>
</organism>
<dbReference type="Pfam" id="PF03745">
    <property type="entry name" value="DUF309"/>
    <property type="match status" value="1"/>
</dbReference>
<reference evidence="2" key="2">
    <citation type="submission" date="2020-08" db="EMBL/GenBank/DDBJ databases">
        <title>The Agave Microbiome: Exploring the role of microbial communities in plant adaptations to desert environments.</title>
        <authorList>
            <person name="Partida-Martinez L.P."/>
        </authorList>
    </citation>
    <scope>NUCLEOTIDE SEQUENCE [LARGE SCALE GENOMIC DNA]</scope>
    <source>
        <strain evidence="2">AT2.8</strain>
    </source>
</reference>
<accession>A0A852TBQ5</accession>
<protein>
    <recommendedName>
        <fullName evidence="3">DUF309 domain-containing protein</fullName>
    </recommendedName>
</protein>
<dbReference type="Proteomes" id="UP000548423">
    <property type="component" value="Unassembled WGS sequence"/>
</dbReference>
<dbReference type="AlphaFoldDB" id="A0A852TBQ5"/>
<dbReference type="PANTHER" id="PTHR34796:SF1">
    <property type="entry name" value="EXPRESSED PROTEIN"/>
    <property type="match status" value="1"/>
</dbReference>
<dbReference type="SUPFAM" id="SSF140663">
    <property type="entry name" value="TTHA0068-like"/>
    <property type="match status" value="1"/>
</dbReference>
<evidence type="ECO:0008006" key="3">
    <source>
        <dbReference type="Google" id="ProtNLM"/>
    </source>
</evidence>
<evidence type="ECO:0000313" key="1">
    <source>
        <dbReference type="EMBL" id="NYE04868.1"/>
    </source>
</evidence>
<proteinExistence type="predicted"/>
<sequence>MYPAQYIEFLAHFNGDRDYFECHEILEEYWKEFSDRSKDSIWVGFILLAVSRYHHRRKNFNGAKRTLEKAIKIFSLHERELFQMGLDMDIFFPMLSKLLAHADKEERYASVTLPISDPALLEACIKECQNKGFNWGKESNLEDVSIINRHKLRDRTNVIEERMEALKNKKGSE</sequence>
<dbReference type="PANTHER" id="PTHR34796">
    <property type="entry name" value="EXPRESSED PROTEIN"/>
    <property type="match status" value="1"/>
</dbReference>
<dbReference type="EMBL" id="JACCBX010000003">
    <property type="protein sequence ID" value="NYE04868.1"/>
    <property type="molecule type" value="Genomic_DNA"/>
</dbReference>
<comment type="caution">
    <text evidence="1">The sequence shown here is derived from an EMBL/GenBank/DDBJ whole genome shotgun (WGS) entry which is preliminary data.</text>
</comment>
<gene>
    <name evidence="1" type="ORF">F4694_001617</name>
</gene>